<dbReference type="AlphaFoldDB" id="A0A0D8J873"/>
<gene>
    <name evidence="1" type="ORF">LH29_16500</name>
</gene>
<evidence type="ECO:0000313" key="2">
    <source>
        <dbReference type="Proteomes" id="UP000032544"/>
    </source>
</evidence>
<accession>A0A0D8J873</accession>
<evidence type="ECO:0000313" key="1">
    <source>
        <dbReference type="EMBL" id="KJF42989.1"/>
    </source>
</evidence>
<dbReference type="EMBL" id="JRHC01000004">
    <property type="protein sequence ID" value="KJF42989.1"/>
    <property type="molecule type" value="Genomic_DNA"/>
</dbReference>
<dbReference type="Proteomes" id="UP000032544">
    <property type="component" value="Unassembled WGS sequence"/>
</dbReference>
<dbReference type="OrthoDB" id="1119476at2"/>
<protein>
    <submittedName>
        <fullName evidence="1">Uncharacterized protein</fullName>
    </submittedName>
</protein>
<comment type="caution">
    <text evidence="1">The sequence shown here is derived from an EMBL/GenBank/DDBJ whole genome shotgun (WGS) entry which is preliminary data.</text>
</comment>
<keyword evidence="2" id="KW-1185">Reference proteome</keyword>
<proteinExistence type="predicted"/>
<organism evidence="1 2">
    <name type="scientific">Draconibacterium sediminis</name>
    <dbReference type="NCBI Taxonomy" id="1544798"/>
    <lineage>
        <taxon>Bacteria</taxon>
        <taxon>Pseudomonadati</taxon>
        <taxon>Bacteroidota</taxon>
        <taxon>Bacteroidia</taxon>
        <taxon>Marinilabiliales</taxon>
        <taxon>Prolixibacteraceae</taxon>
        <taxon>Draconibacterium</taxon>
    </lineage>
</organism>
<sequence>MRKALIFLVFVFATTTWSCDKQDKCDGVDCFTPPAPFVFELVDKSTGENLFTSGVFSPEDINIVNIDDHSNVEFQFIDENDFNVITIHSIGWKTQTVTYSIEISSESLFTLFVDAVRLSENCCAFTRYNEIEIYGSEFELNELDGVYKILVE</sequence>
<name>A0A0D8J873_9BACT</name>
<reference evidence="1 2" key="1">
    <citation type="submission" date="2014-09" db="EMBL/GenBank/DDBJ databases">
        <title>Draft Genome Sequence of Draconibacterium sp. JN14CK-3.</title>
        <authorList>
            <person name="Dong C."/>
            <person name="Lai Q."/>
            <person name="Shao Z."/>
        </authorList>
    </citation>
    <scope>NUCLEOTIDE SEQUENCE [LARGE SCALE GENOMIC DNA]</scope>
    <source>
        <strain evidence="1 2">JN14CK-3</strain>
    </source>
</reference>
<dbReference type="RefSeq" id="WP_045031508.1">
    <property type="nucleotide sequence ID" value="NZ_JRHC01000004.1"/>
</dbReference>